<accession>A0ACC2UAN9</accession>
<proteinExistence type="predicted"/>
<reference evidence="1" key="1">
    <citation type="submission" date="2022-04" db="EMBL/GenBank/DDBJ databases">
        <title>Genome of the entomopathogenic fungus Entomophthora muscae.</title>
        <authorList>
            <person name="Elya C."/>
            <person name="Lovett B.R."/>
            <person name="Lee E."/>
            <person name="Macias A.M."/>
            <person name="Hajek A.E."/>
            <person name="De Bivort B.L."/>
            <person name="Kasson M.T."/>
            <person name="De Fine Licht H.H."/>
            <person name="Stajich J.E."/>
        </authorList>
    </citation>
    <scope>NUCLEOTIDE SEQUENCE</scope>
    <source>
        <strain evidence="1">Berkeley</strain>
    </source>
</reference>
<keyword evidence="2" id="KW-1185">Reference proteome</keyword>
<evidence type="ECO:0000313" key="2">
    <source>
        <dbReference type="Proteomes" id="UP001165960"/>
    </source>
</evidence>
<dbReference type="Proteomes" id="UP001165960">
    <property type="component" value="Unassembled WGS sequence"/>
</dbReference>
<comment type="caution">
    <text evidence="1">The sequence shown here is derived from an EMBL/GenBank/DDBJ whole genome shotgun (WGS) entry which is preliminary data.</text>
</comment>
<name>A0ACC2UAN9_9FUNG</name>
<sequence>MYKFSRNIGLSRLQSSLHRNPLFFSSKSEGNSMTEGETNIYNKLKEHFEPSILEVSDISGGCGSMFAINLKSSKFNGKGLVQQHRLVNEVLKDDIKGMHGLQLKTSS</sequence>
<evidence type="ECO:0000313" key="1">
    <source>
        <dbReference type="EMBL" id="KAJ9083841.1"/>
    </source>
</evidence>
<organism evidence="1 2">
    <name type="scientific">Entomophthora muscae</name>
    <dbReference type="NCBI Taxonomy" id="34485"/>
    <lineage>
        <taxon>Eukaryota</taxon>
        <taxon>Fungi</taxon>
        <taxon>Fungi incertae sedis</taxon>
        <taxon>Zoopagomycota</taxon>
        <taxon>Entomophthoromycotina</taxon>
        <taxon>Entomophthoromycetes</taxon>
        <taxon>Entomophthorales</taxon>
        <taxon>Entomophthoraceae</taxon>
        <taxon>Entomophthora</taxon>
    </lineage>
</organism>
<dbReference type="EMBL" id="QTSX02000921">
    <property type="protein sequence ID" value="KAJ9083841.1"/>
    <property type="molecule type" value="Genomic_DNA"/>
</dbReference>
<protein>
    <submittedName>
        <fullName evidence="1">Uncharacterized protein</fullName>
    </submittedName>
</protein>
<gene>
    <name evidence="1" type="ORF">DSO57_1030564</name>
</gene>